<protein>
    <recommendedName>
        <fullName evidence="1">ISXO2-like transposase domain-containing protein</fullName>
    </recommendedName>
</protein>
<geneLocation type="plasmid" evidence="2">
    <name>unnamed4</name>
</geneLocation>
<dbReference type="OrthoDB" id="271821at2"/>
<dbReference type="Pfam" id="PF12762">
    <property type="entry name" value="DDE_Tnp_IS1595"/>
    <property type="match status" value="1"/>
</dbReference>
<evidence type="ECO:0000313" key="2">
    <source>
        <dbReference type="EMBL" id="ANY85063.1"/>
    </source>
</evidence>
<dbReference type="InterPro" id="IPR024445">
    <property type="entry name" value="Tnp_ISXO2-like"/>
</dbReference>
<name>A0A1B2EYP3_9HYPH</name>
<dbReference type="EMBL" id="CP016620">
    <property type="protein sequence ID" value="ANY85063.1"/>
    <property type="molecule type" value="Genomic_DNA"/>
</dbReference>
<accession>A0A1B2EYP3</accession>
<feature type="domain" description="ISXO2-like transposase" evidence="1">
    <location>
        <begin position="12"/>
        <end position="96"/>
    </location>
</feature>
<organism evidence="2">
    <name type="scientific">Microvirga ossetica</name>
    <dbReference type="NCBI Taxonomy" id="1882682"/>
    <lineage>
        <taxon>Bacteria</taxon>
        <taxon>Pseudomonadati</taxon>
        <taxon>Pseudomonadota</taxon>
        <taxon>Alphaproteobacteria</taxon>
        <taxon>Hyphomicrobiales</taxon>
        <taxon>Methylobacteriaceae</taxon>
        <taxon>Microvirga</taxon>
    </lineage>
</organism>
<reference evidence="2" key="1">
    <citation type="submission" date="2016-07" db="EMBL/GenBank/DDBJ databases">
        <title>Microvirga ossetica sp. nov. a new species of rhizobia isolated from root nodules of the legume species Vicia alpestris Steven originated from North Ossetia region in the Caucasus.</title>
        <authorList>
            <person name="Safronova V.I."/>
            <person name="Kuznetsova I.G."/>
            <person name="Sazanova A.L."/>
            <person name="Belimov A."/>
            <person name="Andronov E."/>
            <person name="Osledkin Y.S."/>
            <person name="Onishchuk O.P."/>
            <person name="Kurchak O.N."/>
            <person name="Shaposhnikov A.I."/>
            <person name="Willems A."/>
            <person name="Tikhonovich I.A."/>
        </authorList>
    </citation>
    <scope>NUCLEOTIDE SEQUENCE [LARGE SCALE GENOMIC DNA]</scope>
    <source>
        <strain evidence="2">V5/3M</strain>
        <plasmid evidence="2">unnamed4</plasmid>
    </source>
</reference>
<sequence>MIEDLSEVAPDRVLTEAVEPSAHLKSDEWKASVFLGSMFAGHDTVHHKDREYVRVPVHINSAEGFNDRIRRTVSGVFHHFSPYMKDLCFNEIGFRWS</sequence>
<gene>
    <name evidence="2" type="ORF">BB934_43455</name>
</gene>
<dbReference type="KEGG" id="moc:BB934_43455"/>
<keyword evidence="2" id="KW-0614">Plasmid</keyword>
<evidence type="ECO:0000259" key="1">
    <source>
        <dbReference type="Pfam" id="PF12762"/>
    </source>
</evidence>
<proteinExistence type="predicted"/>
<dbReference type="AlphaFoldDB" id="A0A1B2EYP3"/>